<comment type="cofactor">
    <cofactor evidence="1 19">
        <name>Mg(2+)</name>
        <dbReference type="ChEBI" id="CHEBI:18420"/>
    </cofactor>
</comment>
<comment type="pathway">
    <text evidence="3 19">Cofactor biosynthesis; adenosylcobalamin biosynthesis; adenosylcobalamin from cob(II)yrinate a,c-diamide: step 7/7.</text>
</comment>
<keyword evidence="10 19" id="KW-0812">Transmembrane</keyword>
<keyword evidence="9 19" id="KW-0808">Transferase</keyword>
<dbReference type="EMBL" id="SZZH01000003">
    <property type="protein sequence ID" value="TKV58966.1"/>
    <property type="molecule type" value="Genomic_DNA"/>
</dbReference>
<dbReference type="GO" id="GO:0051073">
    <property type="term" value="F:adenosylcobinamide-GDP ribazoletransferase activity"/>
    <property type="evidence" value="ECO:0007669"/>
    <property type="project" value="UniProtKB-UniRule"/>
</dbReference>
<keyword evidence="13 19" id="KW-0472">Membrane</keyword>
<dbReference type="InterPro" id="IPR003805">
    <property type="entry name" value="CobS"/>
</dbReference>
<evidence type="ECO:0000256" key="11">
    <source>
        <dbReference type="ARBA" id="ARBA00022842"/>
    </source>
</evidence>
<organism evidence="20 21">
    <name type="scientific">Nakamurella flava</name>
    <dbReference type="NCBI Taxonomy" id="2576308"/>
    <lineage>
        <taxon>Bacteria</taxon>
        <taxon>Bacillati</taxon>
        <taxon>Actinomycetota</taxon>
        <taxon>Actinomycetes</taxon>
        <taxon>Nakamurellales</taxon>
        <taxon>Nakamurellaceae</taxon>
        <taxon>Nakamurella</taxon>
    </lineage>
</organism>
<evidence type="ECO:0000256" key="18">
    <source>
        <dbReference type="ARBA" id="ARBA00049504"/>
    </source>
</evidence>
<evidence type="ECO:0000256" key="9">
    <source>
        <dbReference type="ARBA" id="ARBA00022679"/>
    </source>
</evidence>
<feature type="transmembrane region" description="Helical" evidence="19">
    <location>
        <begin position="135"/>
        <end position="157"/>
    </location>
</feature>
<evidence type="ECO:0000256" key="4">
    <source>
        <dbReference type="ARBA" id="ARBA00010561"/>
    </source>
</evidence>
<dbReference type="EC" id="2.7.8.26" evidence="5 19"/>
<feature type="transmembrane region" description="Helical" evidence="19">
    <location>
        <begin position="109"/>
        <end position="129"/>
    </location>
</feature>
<name>A0A4U6QG19_9ACTN</name>
<evidence type="ECO:0000256" key="7">
    <source>
        <dbReference type="ARBA" id="ARBA00022475"/>
    </source>
</evidence>
<feature type="transmembrane region" description="Helical" evidence="19">
    <location>
        <begin position="232"/>
        <end position="250"/>
    </location>
</feature>
<comment type="catalytic activity">
    <reaction evidence="17 19">
        <text>alpha-ribazole + adenosylcob(III)inamide-GDP = adenosylcob(III)alamin + GMP + H(+)</text>
        <dbReference type="Rhea" id="RHEA:16049"/>
        <dbReference type="ChEBI" id="CHEBI:10329"/>
        <dbReference type="ChEBI" id="CHEBI:15378"/>
        <dbReference type="ChEBI" id="CHEBI:18408"/>
        <dbReference type="ChEBI" id="CHEBI:58115"/>
        <dbReference type="ChEBI" id="CHEBI:60487"/>
        <dbReference type="EC" id="2.7.8.26"/>
    </reaction>
</comment>
<evidence type="ECO:0000256" key="8">
    <source>
        <dbReference type="ARBA" id="ARBA00022573"/>
    </source>
</evidence>
<comment type="similarity">
    <text evidence="4 19">Belongs to the CobS family.</text>
</comment>
<dbReference type="HAMAP" id="MF_00719">
    <property type="entry name" value="CobS"/>
    <property type="match status" value="1"/>
</dbReference>
<comment type="function">
    <text evidence="14 19">Joins adenosylcobinamide-GDP and alpha-ribazole to generate adenosylcobalamin (Ado-cobalamin). Also synthesizes adenosylcobalamin 5'-phosphate from adenosylcobinamide-GDP and alpha-ribazole 5'-phosphate.</text>
</comment>
<evidence type="ECO:0000256" key="2">
    <source>
        <dbReference type="ARBA" id="ARBA00004651"/>
    </source>
</evidence>
<evidence type="ECO:0000256" key="15">
    <source>
        <dbReference type="ARBA" id="ARBA00032605"/>
    </source>
</evidence>
<evidence type="ECO:0000256" key="5">
    <source>
        <dbReference type="ARBA" id="ARBA00013200"/>
    </source>
</evidence>
<dbReference type="UniPathway" id="UPA00148">
    <property type="reaction ID" value="UER00238"/>
</dbReference>
<gene>
    <name evidence="19" type="primary">cobS</name>
    <name evidence="20" type="ORF">FDO65_12320</name>
</gene>
<evidence type="ECO:0000313" key="20">
    <source>
        <dbReference type="EMBL" id="TKV58966.1"/>
    </source>
</evidence>
<evidence type="ECO:0000256" key="19">
    <source>
        <dbReference type="HAMAP-Rule" id="MF_00719"/>
    </source>
</evidence>
<feature type="transmembrane region" description="Helical" evidence="19">
    <location>
        <begin position="33"/>
        <end position="66"/>
    </location>
</feature>
<dbReference type="PANTHER" id="PTHR34148">
    <property type="entry name" value="ADENOSYLCOBINAMIDE-GDP RIBAZOLETRANSFERASE"/>
    <property type="match status" value="1"/>
</dbReference>
<comment type="caution">
    <text evidence="20">The sequence shown here is derived from an EMBL/GenBank/DDBJ whole genome shotgun (WGS) entry which is preliminary data.</text>
</comment>
<dbReference type="GO" id="GO:0009236">
    <property type="term" value="P:cobalamin biosynthetic process"/>
    <property type="evidence" value="ECO:0007669"/>
    <property type="project" value="UniProtKB-UniRule"/>
</dbReference>
<dbReference type="GO" id="GO:0005886">
    <property type="term" value="C:plasma membrane"/>
    <property type="evidence" value="ECO:0007669"/>
    <property type="project" value="UniProtKB-SubCell"/>
</dbReference>
<feature type="transmembrane region" description="Helical" evidence="19">
    <location>
        <begin position="177"/>
        <end position="195"/>
    </location>
</feature>
<dbReference type="GO" id="GO:0008818">
    <property type="term" value="F:cobalamin 5'-phosphate synthase activity"/>
    <property type="evidence" value="ECO:0007669"/>
    <property type="project" value="UniProtKB-UniRule"/>
</dbReference>
<keyword evidence="11 19" id="KW-0460">Magnesium</keyword>
<dbReference type="Pfam" id="PF02654">
    <property type="entry name" value="CobS"/>
    <property type="match status" value="1"/>
</dbReference>
<evidence type="ECO:0000256" key="10">
    <source>
        <dbReference type="ARBA" id="ARBA00022692"/>
    </source>
</evidence>
<evidence type="ECO:0000256" key="13">
    <source>
        <dbReference type="ARBA" id="ARBA00023136"/>
    </source>
</evidence>
<keyword evidence="21" id="KW-1185">Reference proteome</keyword>
<sequence>MTDGLLLAVGTLTAVRVPAPSRVDRPVARVAMIAAPLAVLPLAALAAAIGALSAALPAGVVAALLVGGLALATRGLHLDGLADTADGLAASYDRDRALTIMRKGDTGPAGMAATVLVLAVQITASAGVLAVDGGWFLVAAAVFSSRLALWAACSAWLPSARPAGLGATVAGTVPRALAVAAPVLGGALLTGAALLTGRPWWLGPLAAGVAGLALAALLVRCRTRLGGVTGDVLGAAVETTFAGLLVGLAIT</sequence>
<accession>A0A4U6QG19</accession>
<evidence type="ECO:0000256" key="3">
    <source>
        <dbReference type="ARBA" id="ARBA00004663"/>
    </source>
</evidence>
<dbReference type="PANTHER" id="PTHR34148:SF1">
    <property type="entry name" value="ADENOSYLCOBINAMIDE-GDP RIBAZOLETRANSFERASE"/>
    <property type="match status" value="1"/>
</dbReference>
<keyword evidence="7 19" id="KW-1003">Cell membrane</keyword>
<dbReference type="OrthoDB" id="9794223at2"/>
<dbReference type="Proteomes" id="UP000306985">
    <property type="component" value="Unassembled WGS sequence"/>
</dbReference>
<evidence type="ECO:0000256" key="17">
    <source>
        <dbReference type="ARBA" id="ARBA00048623"/>
    </source>
</evidence>
<keyword evidence="12 19" id="KW-1133">Transmembrane helix</keyword>
<comment type="subcellular location">
    <subcellularLocation>
        <location evidence="2 19">Cell membrane</location>
        <topology evidence="2 19">Multi-pass membrane protein</topology>
    </subcellularLocation>
</comment>
<protein>
    <recommendedName>
        <fullName evidence="6 19">Adenosylcobinamide-GDP ribazoletransferase</fullName>
        <ecNumber evidence="5 19">2.7.8.26</ecNumber>
    </recommendedName>
    <alternativeName>
        <fullName evidence="16 19">Cobalamin synthase</fullName>
    </alternativeName>
    <alternativeName>
        <fullName evidence="15 19">Cobalamin-5'-phosphate synthase</fullName>
    </alternativeName>
</protein>
<evidence type="ECO:0000256" key="1">
    <source>
        <dbReference type="ARBA" id="ARBA00001946"/>
    </source>
</evidence>
<dbReference type="AlphaFoldDB" id="A0A4U6QG19"/>
<feature type="transmembrane region" description="Helical" evidence="19">
    <location>
        <begin position="201"/>
        <end position="220"/>
    </location>
</feature>
<evidence type="ECO:0000256" key="6">
    <source>
        <dbReference type="ARBA" id="ARBA00015850"/>
    </source>
</evidence>
<proteinExistence type="inferred from homology"/>
<evidence type="ECO:0000256" key="12">
    <source>
        <dbReference type="ARBA" id="ARBA00022989"/>
    </source>
</evidence>
<comment type="catalytic activity">
    <reaction evidence="18 19">
        <text>alpha-ribazole 5'-phosphate + adenosylcob(III)inamide-GDP = adenosylcob(III)alamin 5'-phosphate + GMP + H(+)</text>
        <dbReference type="Rhea" id="RHEA:23560"/>
        <dbReference type="ChEBI" id="CHEBI:15378"/>
        <dbReference type="ChEBI" id="CHEBI:57918"/>
        <dbReference type="ChEBI" id="CHEBI:58115"/>
        <dbReference type="ChEBI" id="CHEBI:60487"/>
        <dbReference type="ChEBI" id="CHEBI:60493"/>
        <dbReference type="EC" id="2.7.8.26"/>
    </reaction>
</comment>
<keyword evidence="8 19" id="KW-0169">Cobalamin biosynthesis</keyword>
<evidence type="ECO:0000256" key="14">
    <source>
        <dbReference type="ARBA" id="ARBA00025228"/>
    </source>
</evidence>
<evidence type="ECO:0000256" key="16">
    <source>
        <dbReference type="ARBA" id="ARBA00032853"/>
    </source>
</evidence>
<reference evidence="20 21" key="1">
    <citation type="submission" date="2019-05" db="EMBL/GenBank/DDBJ databases">
        <title>Nakamurella sp. N5BH11, whole genome shotgun sequence.</title>
        <authorList>
            <person name="Tuo L."/>
        </authorList>
    </citation>
    <scope>NUCLEOTIDE SEQUENCE [LARGE SCALE GENOMIC DNA]</scope>
    <source>
        <strain evidence="20 21">N5BH11</strain>
    </source>
</reference>
<evidence type="ECO:0000313" key="21">
    <source>
        <dbReference type="Proteomes" id="UP000306985"/>
    </source>
</evidence>